<dbReference type="InterPro" id="IPR016035">
    <property type="entry name" value="Acyl_Trfase/lysoPLipase"/>
</dbReference>
<name>A0A329VIT3_9GAMM</name>
<evidence type="ECO:0000259" key="3">
    <source>
        <dbReference type="SMART" id="SM00827"/>
    </source>
</evidence>
<dbReference type="EMBL" id="NSCI01000005">
    <property type="protein sequence ID" value="RAW92120.1"/>
    <property type="molecule type" value="Genomic_DNA"/>
</dbReference>
<sequence length="157" mass="17077">MRVLAVKIGRILSPGFSNFLSLLNNLSVVRQFGRPSLYTTLISTDELIEPSAQFAVQVSMAAQLRKWGLKPAALLGHSSGEMAACYLAGIYDLTQALTLLYQRYYYLQRMLNKGGGLLIVAATVEQILPYLSALGAEPAVVIAGRNSISLLIVWACK</sequence>
<dbReference type="GO" id="GO:0004312">
    <property type="term" value="F:fatty acid synthase activity"/>
    <property type="evidence" value="ECO:0007669"/>
    <property type="project" value="TreeGrafter"/>
</dbReference>
<dbReference type="GO" id="GO:0006633">
    <property type="term" value="P:fatty acid biosynthetic process"/>
    <property type="evidence" value="ECO:0007669"/>
    <property type="project" value="TreeGrafter"/>
</dbReference>
<dbReference type="Pfam" id="PF00698">
    <property type="entry name" value="Acyl_transf_1"/>
    <property type="match status" value="1"/>
</dbReference>
<dbReference type="AlphaFoldDB" id="A0A329VIT3"/>
<dbReference type="PANTHER" id="PTHR43775">
    <property type="entry name" value="FATTY ACID SYNTHASE"/>
    <property type="match status" value="1"/>
</dbReference>
<evidence type="ECO:0000313" key="4">
    <source>
        <dbReference type="EMBL" id="RAW92120.1"/>
    </source>
</evidence>
<protein>
    <recommendedName>
        <fullName evidence="3">Malonyl-CoA:ACP transacylase (MAT) domain-containing protein</fullName>
    </recommendedName>
</protein>
<dbReference type="InterPro" id="IPR050091">
    <property type="entry name" value="PKS_NRPS_Biosynth_Enz"/>
</dbReference>
<feature type="domain" description="Malonyl-CoA:ACP transacylase (MAT)" evidence="3">
    <location>
        <begin position="12"/>
        <end position="157"/>
    </location>
</feature>
<dbReference type="InterPro" id="IPR014043">
    <property type="entry name" value="Acyl_transferase_dom"/>
</dbReference>
<evidence type="ECO:0000256" key="2">
    <source>
        <dbReference type="ARBA" id="ARBA00022553"/>
    </source>
</evidence>
<proteinExistence type="predicted"/>
<dbReference type="SUPFAM" id="SSF52151">
    <property type="entry name" value="FabD/lysophospholipase-like"/>
    <property type="match status" value="1"/>
</dbReference>
<dbReference type="SMART" id="SM00827">
    <property type="entry name" value="PKS_AT"/>
    <property type="match status" value="1"/>
</dbReference>
<dbReference type="InterPro" id="IPR001227">
    <property type="entry name" value="Ac_transferase_dom_sf"/>
</dbReference>
<comment type="caution">
    <text evidence="4">The sequence shown here is derived from an EMBL/GenBank/DDBJ whole genome shotgun (WGS) entry which is preliminary data.</text>
</comment>
<evidence type="ECO:0000313" key="5">
    <source>
        <dbReference type="Proteomes" id="UP000250870"/>
    </source>
</evidence>
<dbReference type="Proteomes" id="UP000250870">
    <property type="component" value="Unassembled WGS sequence"/>
</dbReference>
<dbReference type="PANTHER" id="PTHR43775:SF37">
    <property type="entry name" value="SI:DKEY-61P9.11"/>
    <property type="match status" value="1"/>
</dbReference>
<organism evidence="4 5">
    <name type="scientific">Photorhabdus laumondii subsp. clarkei</name>
    <dbReference type="NCBI Taxonomy" id="2029685"/>
    <lineage>
        <taxon>Bacteria</taxon>
        <taxon>Pseudomonadati</taxon>
        <taxon>Pseudomonadota</taxon>
        <taxon>Gammaproteobacteria</taxon>
        <taxon>Enterobacterales</taxon>
        <taxon>Morganellaceae</taxon>
        <taxon>Photorhabdus</taxon>
    </lineage>
</organism>
<dbReference type="Gene3D" id="3.40.366.10">
    <property type="entry name" value="Malonyl-Coenzyme A Acyl Carrier Protein, domain 2"/>
    <property type="match status" value="1"/>
</dbReference>
<keyword evidence="1" id="KW-0596">Phosphopantetheine</keyword>
<evidence type="ECO:0000256" key="1">
    <source>
        <dbReference type="ARBA" id="ARBA00022450"/>
    </source>
</evidence>
<gene>
    <name evidence="4" type="ORF">CKY01_06340</name>
</gene>
<keyword evidence="2" id="KW-0597">Phosphoprotein</keyword>
<reference evidence="4 5" key="1">
    <citation type="journal article" date="2018" name="Int. J. Syst. Evol. Microbiol.">
        <title>Whole-genome-based revisit of Photorhabdus phylogeny: proposal for the elevation of most Photorhabdus subspecies to the species level and description of one novel species Photorhabdus bodei sp. nov., and one novel subspecies Photorhabdus laumondii subsp. clarkei subsp. nov.</title>
        <authorList>
            <person name="Machado R.A.R."/>
            <person name="Wuthrich D."/>
            <person name="Kuhnert P."/>
            <person name="Arce C.C.M."/>
            <person name="Thonen L."/>
            <person name="Ruiz C."/>
            <person name="Zhang X."/>
            <person name="Robert C.A.M."/>
            <person name="Karimi J."/>
            <person name="Kamali S."/>
            <person name="Ma J."/>
            <person name="Bruggmann R."/>
            <person name="Erb M."/>
        </authorList>
    </citation>
    <scope>NUCLEOTIDE SEQUENCE [LARGE SCALE GENOMIC DNA]</scope>
    <source>
        <strain evidence="4 5">BOJ-47</strain>
    </source>
</reference>
<accession>A0A329VIT3</accession>